<dbReference type="OrthoDB" id="543156at2759"/>
<evidence type="ECO:0000313" key="2">
    <source>
        <dbReference type="EMBL" id="KAF6805081.1"/>
    </source>
</evidence>
<proteinExistence type="predicted"/>
<name>A0A8H6MR24_9PEZI</name>
<gene>
    <name evidence="2" type="ORF">CMUS01_14700</name>
</gene>
<dbReference type="PANTHER" id="PTHR43130">
    <property type="entry name" value="ARAC-FAMILY TRANSCRIPTIONAL REGULATOR"/>
    <property type="match status" value="1"/>
</dbReference>
<keyword evidence="3" id="KW-1185">Reference proteome</keyword>
<dbReference type="PANTHER" id="PTHR43130:SF7">
    <property type="entry name" value="DJ-1_PFPI DOMAIN-CONTAINING PROTEIN"/>
    <property type="match status" value="1"/>
</dbReference>
<dbReference type="InterPro" id="IPR029062">
    <property type="entry name" value="Class_I_gatase-like"/>
</dbReference>
<dbReference type="InterPro" id="IPR002818">
    <property type="entry name" value="DJ-1/PfpI"/>
</dbReference>
<dbReference type="EMBL" id="WIGM01001097">
    <property type="protein sequence ID" value="KAF6805081.1"/>
    <property type="molecule type" value="Genomic_DNA"/>
</dbReference>
<accession>A0A8H6MR24</accession>
<dbReference type="Pfam" id="PF01965">
    <property type="entry name" value="DJ-1_PfpI"/>
    <property type="match status" value="1"/>
</dbReference>
<comment type="caution">
    <text evidence="2">The sequence shown here is derived from an EMBL/GenBank/DDBJ whole genome shotgun (WGS) entry which is preliminary data.</text>
</comment>
<feature type="domain" description="DJ-1/PfpI" evidence="1">
    <location>
        <begin position="73"/>
        <end position="198"/>
    </location>
</feature>
<dbReference type="Proteomes" id="UP000639643">
    <property type="component" value="Unassembled WGS sequence"/>
</dbReference>
<dbReference type="InterPro" id="IPR052158">
    <property type="entry name" value="INH-QAR"/>
</dbReference>
<evidence type="ECO:0000259" key="1">
    <source>
        <dbReference type="Pfam" id="PF01965"/>
    </source>
</evidence>
<dbReference type="AlphaFoldDB" id="A0A8H6MR24"/>
<reference evidence="2" key="1">
    <citation type="journal article" date="2020" name="Phytopathology">
        <title>Genome Sequence Resources of Colletotrichum truncatum, C. plurivorum, C. musicola, and C. sojae: Four Species Pathogenic to Soybean (Glycine max).</title>
        <authorList>
            <person name="Rogerio F."/>
            <person name="Boufleur T.R."/>
            <person name="Ciampi-Guillardi M."/>
            <person name="Sukno S.A."/>
            <person name="Thon M.R."/>
            <person name="Massola Junior N.S."/>
            <person name="Baroncelli R."/>
        </authorList>
    </citation>
    <scope>NUCLEOTIDE SEQUENCE</scope>
    <source>
        <strain evidence="2">LFN0074</strain>
    </source>
</reference>
<dbReference type="SUPFAM" id="SSF52317">
    <property type="entry name" value="Class I glutamine amidotransferase-like"/>
    <property type="match status" value="1"/>
</dbReference>
<sequence>MSHSIHPFEIRRVGDHSILVCRNMETVKIGVLVPGRVQLLELACVDILHFMSKSHLASLGLSELVVDSAPNVEISYITSSPAGESISASSNAQITATHSFKDAEVQPGKIDILLVLGWGTKGPWDQDVLDFLRDHVADDSTDVLVGSTGVYLGGDAGVLRGKSVAGPRALQDDLKVRYEGVDFVVDRFRWVQDGRLWSGGKIAVVSERVKHVLTRFSTGSMVNCNDLVAAYALRSSHFARPVAEIAIAMVDIGDRPRQY</sequence>
<dbReference type="Gene3D" id="3.40.50.880">
    <property type="match status" value="1"/>
</dbReference>
<organism evidence="2 3">
    <name type="scientific">Colletotrichum musicola</name>
    <dbReference type="NCBI Taxonomy" id="2175873"/>
    <lineage>
        <taxon>Eukaryota</taxon>
        <taxon>Fungi</taxon>
        <taxon>Dikarya</taxon>
        <taxon>Ascomycota</taxon>
        <taxon>Pezizomycotina</taxon>
        <taxon>Sordariomycetes</taxon>
        <taxon>Hypocreomycetidae</taxon>
        <taxon>Glomerellales</taxon>
        <taxon>Glomerellaceae</taxon>
        <taxon>Colletotrichum</taxon>
        <taxon>Colletotrichum orchidearum species complex</taxon>
    </lineage>
</organism>
<protein>
    <submittedName>
        <fullName evidence="2">ThiJ/PfpI family protein</fullName>
    </submittedName>
</protein>
<evidence type="ECO:0000313" key="3">
    <source>
        <dbReference type="Proteomes" id="UP000639643"/>
    </source>
</evidence>